<dbReference type="InterPro" id="IPR005094">
    <property type="entry name" value="Endonuclease_MobA/VirD2"/>
</dbReference>
<sequence length="417" mass="47729">MVVIIKTGHSIRAMLNYNENKIKEGKAECIGQGNYPVDADRLTYAMKLSRLEKQCKLNENVKRNTVHISLNFDPSEASLPKEKLLEIAETYMNKIGFGNQPYLIYQHHDAGHPHIHITSINVQENGKRFAMHNIGKDRSEPARKEIEQAFNLVKAENQKKKEYKPEPVSARVRYGKSETKKAIENVLKFVVSNYKYTSLPELNAVLKLYNIEADKGAESSRVAKHNGLLYHALDEKGNRVGVPIKASMFYDKPTLKNLEKKFAANEIKRQSDKYSVKNAIDSAFLKNNVLILPQLAKQLQKEGVDTVLRQNTEGLIYGITFVDHKTKSVLNGSSIGKEYSAKGLQDRCNSNQTKMTQQGEKVAFSKQELIEILEENKNMIHFNELLELINLLMKVEDDYEYVAKEFKKLRKNKKLRK</sequence>
<keyword evidence="3" id="KW-1185">Reference proteome</keyword>
<organism evidence="2 3">
    <name type="scientific">Flavobacterium beibuense F44-8</name>
    <dbReference type="NCBI Taxonomy" id="1406840"/>
    <lineage>
        <taxon>Bacteria</taxon>
        <taxon>Pseudomonadati</taxon>
        <taxon>Bacteroidota</taxon>
        <taxon>Flavobacteriia</taxon>
        <taxon>Flavobacteriales</taxon>
        <taxon>Flavobacteriaceae</taxon>
        <taxon>Flavobacterium</taxon>
    </lineage>
</organism>
<accession>A0A0A2LJ65</accession>
<proteinExistence type="predicted"/>
<name>A0A0A2LJ65_9FLAO</name>
<dbReference type="AlphaFoldDB" id="A0A0A2LJ65"/>
<dbReference type="STRING" id="1406840.Q763_12230"/>
<protein>
    <submittedName>
        <fullName evidence="2">Relaxase</fullName>
    </submittedName>
</protein>
<evidence type="ECO:0000259" key="1">
    <source>
        <dbReference type="Pfam" id="PF03432"/>
    </source>
</evidence>
<evidence type="ECO:0000313" key="2">
    <source>
        <dbReference type="EMBL" id="KGO79964.1"/>
    </source>
</evidence>
<dbReference type="EMBL" id="JRLV01000014">
    <property type="protein sequence ID" value="KGO79964.1"/>
    <property type="molecule type" value="Genomic_DNA"/>
</dbReference>
<dbReference type="eggNOG" id="COG3843">
    <property type="taxonomic scope" value="Bacteria"/>
</dbReference>
<dbReference type="Proteomes" id="UP000030129">
    <property type="component" value="Unassembled WGS sequence"/>
</dbReference>
<evidence type="ECO:0000313" key="3">
    <source>
        <dbReference type="Proteomes" id="UP000030129"/>
    </source>
</evidence>
<reference evidence="2 3" key="1">
    <citation type="submission" date="2013-09" db="EMBL/GenBank/DDBJ databases">
        <authorList>
            <person name="Zeng Z."/>
            <person name="Chen C."/>
        </authorList>
    </citation>
    <scope>NUCLEOTIDE SEQUENCE [LARGE SCALE GENOMIC DNA]</scope>
    <source>
        <strain evidence="2 3">F44-8</strain>
    </source>
</reference>
<feature type="domain" description="MobA/VirD2-like nuclease" evidence="1">
    <location>
        <begin position="17"/>
        <end position="152"/>
    </location>
</feature>
<comment type="caution">
    <text evidence="2">The sequence shown here is derived from an EMBL/GenBank/DDBJ whole genome shotgun (WGS) entry which is preliminary data.</text>
</comment>
<dbReference type="RefSeq" id="WP_035134580.1">
    <property type="nucleotide sequence ID" value="NZ_JRLV01000014.1"/>
</dbReference>
<gene>
    <name evidence="2" type="ORF">Q763_12230</name>
</gene>
<dbReference type="Pfam" id="PF03432">
    <property type="entry name" value="Relaxase"/>
    <property type="match status" value="1"/>
</dbReference>